<dbReference type="InterPro" id="IPR036249">
    <property type="entry name" value="Thioredoxin-like_sf"/>
</dbReference>
<dbReference type="EMBL" id="JADQDO010000002">
    <property type="protein sequence ID" value="MBF9233066.1"/>
    <property type="molecule type" value="Genomic_DNA"/>
</dbReference>
<keyword evidence="4" id="KW-1015">Disulfide bond</keyword>
<evidence type="ECO:0000256" key="2">
    <source>
        <dbReference type="ARBA" id="ARBA00023008"/>
    </source>
</evidence>
<comment type="caution">
    <text evidence="6">The sequence shown here is derived from an EMBL/GenBank/DDBJ whole genome shotgun (WGS) entry which is preliminary data.</text>
</comment>
<evidence type="ECO:0000256" key="3">
    <source>
        <dbReference type="PIRSR" id="PIRSR603782-1"/>
    </source>
</evidence>
<dbReference type="InterPro" id="IPR013766">
    <property type="entry name" value="Thioredoxin_domain"/>
</dbReference>
<name>A0A931BLF2_9HYPH</name>
<feature type="binding site" evidence="3">
    <location>
        <position position="78"/>
    </location>
    <ligand>
        <name>Cu cation</name>
        <dbReference type="ChEBI" id="CHEBI:23378"/>
    </ligand>
</feature>
<reference evidence="6" key="1">
    <citation type="submission" date="2020-11" db="EMBL/GenBank/DDBJ databases">
        <authorList>
            <person name="Kim M.K."/>
        </authorList>
    </citation>
    <scope>NUCLEOTIDE SEQUENCE</scope>
    <source>
        <strain evidence="6">BT350</strain>
    </source>
</reference>
<sequence>MVLKRSLLLPLGLFLTAALALLITVLLLVPEPKQNAARVPIGGPFQLTSQEGKPFSDEDLKGKPFAIFFGFTHCPEVCPTTLYDLTQDLESLGKDADKMRVVFVTVDPAQDTPELMKTYLSSFDPRIVGLTGSDEEIAAVAKAYKVYYRKVPTDSGYTMDHTATIFLMDSKGDFYGASNFQESEDVRRGKLKQLIKNG</sequence>
<protein>
    <submittedName>
        <fullName evidence="6">SCO family protein</fullName>
    </submittedName>
</protein>
<dbReference type="CDD" id="cd02968">
    <property type="entry name" value="SCO"/>
    <property type="match status" value="1"/>
</dbReference>
<dbReference type="Pfam" id="PF02630">
    <property type="entry name" value="SCO1-SenC"/>
    <property type="match status" value="1"/>
</dbReference>
<feature type="binding site" evidence="3">
    <location>
        <position position="74"/>
    </location>
    <ligand>
        <name>Cu cation</name>
        <dbReference type="ChEBI" id="CHEBI:23378"/>
    </ligand>
</feature>
<dbReference type="PROSITE" id="PS51352">
    <property type="entry name" value="THIOREDOXIN_2"/>
    <property type="match status" value="1"/>
</dbReference>
<feature type="domain" description="Thioredoxin" evidence="5">
    <location>
        <begin position="36"/>
        <end position="196"/>
    </location>
</feature>
<evidence type="ECO:0000313" key="7">
    <source>
        <dbReference type="Proteomes" id="UP000599312"/>
    </source>
</evidence>
<keyword evidence="3" id="KW-0479">Metal-binding</keyword>
<dbReference type="Gene3D" id="3.40.30.10">
    <property type="entry name" value="Glutaredoxin"/>
    <property type="match status" value="1"/>
</dbReference>
<dbReference type="SUPFAM" id="SSF52833">
    <property type="entry name" value="Thioredoxin-like"/>
    <property type="match status" value="1"/>
</dbReference>
<dbReference type="PANTHER" id="PTHR12151">
    <property type="entry name" value="ELECTRON TRANSPORT PROTIN SCO1/SENC FAMILY MEMBER"/>
    <property type="match status" value="1"/>
</dbReference>
<dbReference type="GO" id="GO:0046872">
    <property type="term" value="F:metal ion binding"/>
    <property type="evidence" value="ECO:0007669"/>
    <property type="project" value="UniProtKB-KW"/>
</dbReference>
<dbReference type="PANTHER" id="PTHR12151:SF25">
    <property type="entry name" value="LINALOOL DEHYDRATASE_ISOMERASE DOMAIN-CONTAINING PROTEIN"/>
    <property type="match status" value="1"/>
</dbReference>
<feature type="disulfide bond" description="Redox-active" evidence="4">
    <location>
        <begin position="74"/>
        <end position="78"/>
    </location>
</feature>
<dbReference type="FunFam" id="3.40.30.10:FF:000013">
    <property type="entry name" value="Blast:Protein SCO1 homolog, mitochondrial"/>
    <property type="match status" value="1"/>
</dbReference>
<evidence type="ECO:0000256" key="4">
    <source>
        <dbReference type="PIRSR" id="PIRSR603782-2"/>
    </source>
</evidence>
<dbReference type="InterPro" id="IPR003782">
    <property type="entry name" value="SCO1/SenC"/>
</dbReference>
<proteinExistence type="inferred from homology"/>
<accession>A0A931BLF2</accession>
<evidence type="ECO:0000256" key="1">
    <source>
        <dbReference type="ARBA" id="ARBA00010996"/>
    </source>
</evidence>
<feature type="binding site" evidence="3">
    <location>
        <position position="161"/>
    </location>
    <ligand>
        <name>Cu cation</name>
        <dbReference type="ChEBI" id="CHEBI:23378"/>
    </ligand>
</feature>
<evidence type="ECO:0000259" key="5">
    <source>
        <dbReference type="PROSITE" id="PS51352"/>
    </source>
</evidence>
<dbReference type="Proteomes" id="UP000599312">
    <property type="component" value="Unassembled WGS sequence"/>
</dbReference>
<keyword evidence="7" id="KW-1185">Reference proteome</keyword>
<dbReference type="AlphaFoldDB" id="A0A931BLF2"/>
<keyword evidence="2 3" id="KW-0186">Copper</keyword>
<gene>
    <name evidence="6" type="ORF">I2H38_06700</name>
</gene>
<organism evidence="6 7">
    <name type="scientific">Microvirga alba</name>
    <dbReference type="NCBI Taxonomy" id="2791025"/>
    <lineage>
        <taxon>Bacteria</taxon>
        <taxon>Pseudomonadati</taxon>
        <taxon>Pseudomonadota</taxon>
        <taxon>Alphaproteobacteria</taxon>
        <taxon>Hyphomicrobiales</taxon>
        <taxon>Methylobacteriaceae</taxon>
        <taxon>Microvirga</taxon>
    </lineage>
</organism>
<evidence type="ECO:0000313" key="6">
    <source>
        <dbReference type="EMBL" id="MBF9233066.1"/>
    </source>
</evidence>
<comment type="similarity">
    <text evidence="1">Belongs to the SCO1/2 family.</text>
</comment>